<sequence length="96" mass="10780">MKPEHDALFTHETWKNQKMAGVVCDATVIGLNILVHHYSEQIKGMQRLIGLLRAEVQRGVRRDGDLALTTLESDVARLIDSKERMERTAKSAAPVN</sequence>
<dbReference type="EMBL" id="CP042425">
    <property type="protein sequence ID" value="QEL20897.1"/>
    <property type="molecule type" value="Genomic_DNA"/>
</dbReference>
<organism evidence="1 2">
    <name type="scientific">Limnoglobus roseus</name>
    <dbReference type="NCBI Taxonomy" id="2598579"/>
    <lineage>
        <taxon>Bacteria</taxon>
        <taxon>Pseudomonadati</taxon>
        <taxon>Planctomycetota</taxon>
        <taxon>Planctomycetia</taxon>
        <taxon>Gemmatales</taxon>
        <taxon>Gemmataceae</taxon>
        <taxon>Limnoglobus</taxon>
    </lineage>
</organism>
<protein>
    <submittedName>
        <fullName evidence="1">Uncharacterized protein</fullName>
    </submittedName>
</protein>
<accession>A0A5C1ARW9</accession>
<dbReference type="KEGG" id="lrs:PX52LOC_08018"/>
<keyword evidence="2" id="KW-1185">Reference proteome</keyword>
<evidence type="ECO:0000313" key="2">
    <source>
        <dbReference type="Proteomes" id="UP000324974"/>
    </source>
</evidence>
<dbReference type="Proteomes" id="UP000324974">
    <property type="component" value="Chromosome"/>
</dbReference>
<name>A0A5C1ARW9_9BACT</name>
<dbReference type="AlphaFoldDB" id="A0A5C1ARW9"/>
<proteinExistence type="predicted"/>
<gene>
    <name evidence="1" type="ORF">PX52LOC_08018</name>
</gene>
<dbReference type="RefSeq" id="WP_149115144.1">
    <property type="nucleotide sequence ID" value="NZ_CP042425.1"/>
</dbReference>
<reference evidence="2" key="1">
    <citation type="submission" date="2019-08" db="EMBL/GenBank/DDBJ databases">
        <title>Limnoglobus roseus gen. nov., sp. nov., a novel freshwater planctomycete with a giant genome from the family Gemmataceae.</title>
        <authorList>
            <person name="Kulichevskaya I.S."/>
            <person name="Naumoff D.G."/>
            <person name="Miroshnikov K."/>
            <person name="Ivanova A."/>
            <person name="Philippov D.A."/>
            <person name="Hakobyan A."/>
            <person name="Rijpstra I.C."/>
            <person name="Sinninghe Damste J.S."/>
            <person name="Liesack W."/>
            <person name="Dedysh S.N."/>
        </authorList>
    </citation>
    <scope>NUCLEOTIDE SEQUENCE [LARGE SCALE GENOMIC DNA]</scope>
    <source>
        <strain evidence="2">PX52</strain>
    </source>
</reference>
<evidence type="ECO:0000313" key="1">
    <source>
        <dbReference type="EMBL" id="QEL20897.1"/>
    </source>
</evidence>